<evidence type="ECO:0000313" key="3">
    <source>
        <dbReference type="Proteomes" id="UP000292274"/>
    </source>
</evidence>
<comment type="caution">
    <text evidence="2">The sequence shown here is derived from an EMBL/GenBank/DDBJ whole genome shotgun (WGS) entry which is preliminary data.</text>
</comment>
<proteinExistence type="predicted"/>
<dbReference type="EMBL" id="SJJR01000002">
    <property type="protein sequence ID" value="TCB99638.1"/>
    <property type="molecule type" value="Genomic_DNA"/>
</dbReference>
<feature type="transmembrane region" description="Helical" evidence="1">
    <location>
        <begin position="264"/>
        <end position="285"/>
    </location>
</feature>
<organism evidence="2 3">
    <name type="scientific">Micromonospora zingiberis</name>
    <dbReference type="NCBI Taxonomy" id="2053011"/>
    <lineage>
        <taxon>Bacteria</taxon>
        <taxon>Bacillati</taxon>
        <taxon>Actinomycetota</taxon>
        <taxon>Actinomycetes</taxon>
        <taxon>Micromonosporales</taxon>
        <taxon>Micromonosporaceae</taxon>
        <taxon>Micromonospora</taxon>
    </lineage>
</organism>
<keyword evidence="1" id="KW-0472">Membrane</keyword>
<gene>
    <name evidence="2" type="ORF">E0H26_03510</name>
</gene>
<evidence type="ECO:0000256" key="1">
    <source>
        <dbReference type="SAM" id="Phobius"/>
    </source>
</evidence>
<dbReference type="RefSeq" id="WP_131300743.1">
    <property type="nucleotide sequence ID" value="NZ_SJJR01000002.1"/>
</dbReference>
<name>A0A4R0GVN6_9ACTN</name>
<reference evidence="2 3" key="1">
    <citation type="submission" date="2019-02" db="EMBL/GenBank/DDBJ databases">
        <title>Jishengella sp. nov., isolated from a root of Zingiber montanum.</title>
        <authorList>
            <person name="Kuncharoen N."/>
            <person name="Kudo T."/>
            <person name="Masahiro Y."/>
            <person name="Ohkuma M."/>
            <person name="Tanasupawat S."/>
        </authorList>
    </citation>
    <scope>NUCLEOTIDE SEQUENCE [LARGE SCALE GENOMIC DNA]</scope>
    <source>
        <strain evidence="2 3">PLAI 1-1</strain>
    </source>
</reference>
<keyword evidence="3" id="KW-1185">Reference proteome</keyword>
<protein>
    <submittedName>
        <fullName evidence="2">Uncharacterized protein</fullName>
    </submittedName>
</protein>
<dbReference type="AlphaFoldDB" id="A0A4R0GVN6"/>
<accession>A0A4R0GVN6</accession>
<sequence length="377" mass="41628">MTPPPAAPAQMGKRVAAARRQLIQLTEGVPLSNRLTLSDGVGLLQLALDRLTEAPDALLDTPAVATRVNVLFDQVELCWARTGGAGDSQRLALLATLNRDIRDAGRTVDDLLRLVDPDGDARSRRFRLLTEVQQQALGHVADQVDAQLGRLEESLRRHRSNDEHRGVLLAEQLRGLDQRVAELLYRERRAYQTEFSLLTRLREEARLLCADLRVRRTEFWTDDGTRSRERRQADRWRHVGLGFGALGLVVLVVGALAHRNNPQWPILIASIGITTTATYLMALCLRESAGHRAHERQIGADQHHLAKITLVLSEIGADKRPDLVEQLLRRLIDGDGRPGSDGAPLAMEQHNVVALLAQMLTALAGNRSGGAGTDPRT</sequence>
<keyword evidence="1" id="KW-1133">Transmembrane helix</keyword>
<keyword evidence="1" id="KW-0812">Transmembrane</keyword>
<evidence type="ECO:0000313" key="2">
    <source>
        <dbReference type="EMBL" id="TCB99638.1"/>
    </source>
</evidence>
<feature type="transmembrane region" description="Helical" evidence="1">
    <location>
        <begin position="236"/>
        <end position="258"/>
    </location>
</feature>
<dbReference type="Proteomes" id="UP000292274">
    <property type="component" value="Unassembled WGS sequence"/>
</dbReference>